<comment type="similarity">
    <text evidence="1">Belongs to the ROK (NagC/XylR) family.</text>
</comment>
<dbReference type="EMBL" id="JAGIOO010000001">
    <property type="protein sequence ID" value="MBP2475117.1"/>
    <property type="molecule type" value="Genomic_DNA"/>
</dbReference>
<dbReference type="SUPFAM" id="SSF53067">
    <property type="entry name" value="Actin-like ATPase domain"/>
    <property type="match status" value="1"/>
</dbReference>
<dbReference type="Gene3D" id="1.10.10.10">
    <property type="entry name" value="Winged helix-like DNA-binding domain superfamily/Winged helix DNA-binding domain"/>
    <property type="match status" value="1"/>
</dbReference>
<dbReference type="Proteomes" id="UP001519363">
    <property type="component" value="Unassembled WGS sequence"/>
</dbReference>
<name>A0ABS5AEV6_9PSEU</name>
<evidence type="ECO:0000256" key="2">
    <source>
        <dbReference type="SAM" id="MobiDB-lite"/>
    </source>
</evidence>
<dbReference type="InterPro" id="IPR000600">
    <property type="entry name" value="ROK"/>
</dbReference>
<keyword evidence="4" id="KW-0418">Kinase</keyword>
<proteinExistence type="inferred from homology"/>
<dbReference type="InterPro" id="IPR043129">
    <property type="entry name" value="ATPase_NBD"/>
</dbReference>
<reference evidence="4 5" key="1">
    <citation type="submission" date="2021-03" db="EMBL/GenBank/DDBJ databases">
        <title>Sequencing the genomes of 1000 actinobacteria strains.</title>
        <authorList>
            <person name="Klenk H.-P."/>
        </authorList>
    </citation>
    <scope>NUCLEOTIDE SEQUENCE [LARGE SCALE GENOMIC DNA]</scope>
    <source>
        <strain evidence="4 5">DSM 44580</strain>
    </source>
</reference>
<feature type="domain" description="HTH marR-type" evidence="3">
    <location>
        <begin position="17"/>
        <end position="66"/>
    </location>
</feature>
<keyword evidence="5" id="KW-1185">Reference proteome</keyword>
<sequence length="421" mass="43058">MRAGSPRLLREINDRAAIDALLRHGPLTRSELEAQIGLSKPATAALLTRLETAGAVVRAGLRGGGRGPRAQLWTVNGSLASVAAVDLTPRGVDVAIADIAGSVLAEHHTALPRAGQDTVLAAFRDALHTTATRAGIAPDGLSQVVVGAPGGVNPVTGHLGFAPHLRTWEGFDVPGRLSALLTVPVTVENDVNLVALEEMTTGRGVDVQDFVLIWISSGLGSAVVINRSLLRGATGGAGEIDSMRVPDRARADTGVDRDGIRLGDLLATGSVVQLARAHGLAARTGAAALRKALESGPAGEPFLLDLARRIATGVAGVVSVLDPQLVLLAGETAQAGGEEFCALVAAELHHLVTPRTPVRTSLVAGKPVRSGALHAALALAREEVFGLVATPTARGPARPAGAAAVPVRPPLRAPHLSPTAH</sequence>
<dbReference type="PANTHER" id="PTHR18964:SF149">
    <property type="entry name" value="BIFUNCTIONAL UDP-N-ACETYLGLUCOSAMINE 2-EPIMERASE_N-ACETYLMANNOSAMINE KINASE"/>
    <property type="match status" value="1"/>
</dbReference>
<keyword evidence="4" id="KW-0808">Transferase</keyword>
<evidence type="ECO:0000313" key="4">
    <source>
        <dbReference type="EMBL" id="MBP2475117.1"/>
    </source>
</evidence>
<dbReference type="InterPro" id="IPR036388">
    <property type="entry name" value="WH-like_DNA-bd_sf"/>
</dbReference>
<organism evidence="4 5">
    <name type="scientific">Crossiella equi</name>
    <dbReference type="NCBI Taxonomy" id="130796"/>
    <lineage>
        <taxon>Bacteria</taxon>
        <taxon>Bacillati</taxon>
        <taxon>Actinomycetota</taxon>
        <taxon>Actinomycetes</taxon>
        <taxon>Pseudonocardiales</taxon>
        <taxon>Pseudonocardiaceae</taxon>
        <taxon>Crossiella</taxon>
    </lineage>
</organism>
<dbReference type="InterPro" id="IPR036390">
    <property type="entry name" value="WH_DNA-bd_sf"/>
</dbReference>
<evidence type="ECO:0000313" key="5">
    <source>
        <dbReference type="Proteomes" id="UP001519363"/>
    </source>
</evidence>
<protein>
    <submittedName>
        <fullName evidence="4">NBD/HSP70 family sugar kinase</fullName>
    </submittedName>
</protein>
<evidence type="ECO:0000256" key="1">
    <source>
        <dbReference type="ARBA" id="ARBA00006479"/>
    </source>
</evidence>
<comment type="caution">
    <text evidence="4">The sequence shown here is derived from an EMBL/GenBank/DDBJ whole genome shotgun (WGS) entry which is preliminary data.</text>
</comment>
<dbReference type="GO" id="GO:0016301">
    <property type="term" value="F:kinase activity"/>
    <property type="evidence" value="ECO:0007669"/>
    <property type="project" value="UniProtKB-KW"/>
</dbReference>
<dbReference type="Pfam" id="PF12802">
    <property type="entry name" value="MarR_2"/>
    <property type="match status" value="1"/>
</dbReference>
<feature type="compositionally biased region" description="Low complexity" evidence="2">
    <location>
        <begin position="394"/>
        <end position="406"/>
    </location>
</feature>
<dbReference type="Gene3D" id="3.30.420.40">
    <property type="match status" value="2"/>
</dbReference>
<gene>
    <name evidence="4" type="ORF">JOF53_003989</name>
</gene>
<feature type="region of interest" description="Disordered" evidence="2">
    <location>
        <begin position="394"/>
        <end position="421"/>
    </location>
</feature>
<evidence type="ECO:0000259" key="3">
    <source>
        <dbReference type="Pfam" id="PF12802"/>
    </source>
</evidence>
<dbReference type="InterPro" id="IPR000835">
    <property type="entry name" value="HTH_MarR-typ"/>
</dbReference>
<accession>A0ABS5AEV6</accession>
<dbReference type="Pfam" id="PF00480">
    <property type="entry name" value="ROK"/>
    <property type="match status" value="1"/>
</dbReference>
<dbReference type="PANTHER" id="PTHR18964">
    <property type="entry name" value="ROK (REPRESSOR, ORF, KINASE) FAMILY"/>
    <property type="match status" value="1"/>
</dbReference>
<dbReference type="SUPFAM" id="SSF46785">
    <property type="entry name" value="Winged helix' DNA-binding domain"/>
    <property type="match status" value="1"/>
</dbReference>